<sequence>MPAGRGGGGNRGRRGNGGGNRGDKDTLPGRFRSMLSLSSIETDSNPLGSLLKPCLYFYKFLQPLGDRKLELNLPNTALCEMAEGGKEDLLWLTTDASGHVVHVDRPITWKRKFVADVSVANDDDARTNDDTVVAVRKVPFSKPHVPVQNQTVAVAERDLDRILNGDPKRLSYGVQKYVQCRGAHAALYRVQWTRGSTNNTAVNIVNNLNMSDRSEALRGIGAAPVETDPFEMALRDAAILARFTCVSSAPTSLHVDDNVIHTWPPDLHAAKLRGRPIAPAVDAIQRIVAHAQTHIPAVQFNDMEADFVKDAAGTWWCLQVKSFRYEMRVPGVVALLRESKLIDSLVHVPKLLRRRPTRCNFHDDDNADISTTDIAAMRQDSSDVHPPSSACFLCHNSFDLTDADALGLVLDDDDQHVSMGAAATSRGYAMTFHMVSDTLTSLRHRGVHLSSWEASLHRATSIPAASECRVCLVCYQIYKHQAAVCDTAAAIHRFFVPPPIMPTLLVDSAGRRAKHDSILQRIDAFRQERDPHDYSMPEEEESAADHLRIVRGPDVDPNCQQFCFFLLFHELQDVLSRDDPTNYHLEYQLGQTFSTLSFDGPKVHTAHRWQLCEARAHYAVATPDALRTMCRDHKIQIKMKTTHTHAFEGHAVLSLKPLLGQASAAAASIDNGGDHDDDDDNDRLQGPSHCGVLVHVKTHSLGLLKLKVTLGVFGTHQHDFAALQGAIAGVDFVQEHQVFWPDVSYYQPSIAVPIEWMPLFAPPDLFGLNAEGIAAVAGDGINTRRPSLAPTTAMTTESSLMHDLQRQRRDLELQAPFSTMRRLVGRVGGHIDVVPTFLAATLLRTVSYGSWKSSKSPSVSSWRAPSSYALAPSWTLDQLFRGIVKDSRPLRLEAIALLAELLFVLLDTHCIPSMLPLSDSLEPLVSPYWLQQSPTKVLAWLTPQDAPSSCPSQHRILWNRAVRRCHLAGFTAHPDAAFLATHEWPSSVHMSAADVAAHKKRLRTRLRLLLLMHLFERIEAYDSGYMDMGEFRCLPQQLQQQADAANAADAKATAGGATGSHLIAWDSALRRQWTTAVTETTRDLVASAHFQDAFAGFDQFGSGGIGFREFWELAERGNVSPLMCCASAKTSPGLCLRHGVVAPILVRDAVCAQCDAEYIAMEDYDDDAQPPQAMELGRSNSVMSDASFVSPSLGVSHRPDDEYEGRAGSFEDEDKLYPSSRQYSYFQSMEASSMTKDFQDKVQTRIRQRYRSVERVPDDLNPHTLAAILTRLEAAERDAKTTYFCVHASMPRLPTNHDHPPPHTTDDNYDAQREDHHKAAALRVLRRRERLRPLAHHPPKKTVHPTQQQVAMDRLHAVPKSRRKRESYAALLQKELHLQLRPPDDLLDRIGRHQRKKKALDNHVVHALKAIHTTLGARHGRATG</sequence>
<evidence type="ECO:0000256" key="1">
    <source>
        <dbReference type="SAM" id="MobiDB-lite"/>
    </source>
</evidence>
<dbReference type="OrthoDB" id="167101at2759"/>
<reference evidence="2" key="1">
    <citation type="submission" date="2013-12" db="EMBL/GenBank/DDBJ databases">
        <title>The Genome Sequence of Aphanomyces astaci APO3.</title>
        <authorList>
            <consortium name="The Broad Institute Genomics Platform"/>
            <person name="Russ C."/>
            <person name="Tyler B."/>
            <person name="van West P."/>
            <person name="Dieguez-Uribeondo J."/>
            <person name="Young S.K."/>
            <person name="Zeng Q."/>
            <person name="Gargeya S."/>
            <person name="Fitzgerald M."/>
            <person name="Abouelleil A."/>
            <person name="Alvarado L."/>
            <person name="Chapman S.B."/>
            <person name="Gainer-Dewar J."/>
            <person name="Goldberg J."/>
            <person name="Griggs A."/>
            <person name="Gujja S."/>
            <person name="Hansen M."/>
            <person name="Howarth C."/>
            <person name="Imamovic A."/>
            <person name="Ireland A."/>
            <person name="Larimer J."/>
            <person name="McCowan C."/>
            <person name="Murphy C."/>
            <person name="Pearson M."/>
            <person name="Poon T.W."/>
            <person name="Priest M."/>
            <person name="Roberts A."/>
            <person name="Saif S."/>
            <person name="Shea T."/>
            <person name="Sykes S."/>
            <person name="Wortman J."/>
            <person name="Nusbaum C."/>
            <person name="Birren B."/>
        </authorList>
    </citation>
    <scope>NUCLEOTIDE SEQUENCE [LARGE SCALE GENOMIC DNA]</scope>
    <source>
        <strain evidence="2">APO3</strain>
    </source>
</reference>
<feature type="region of interest" description="Disordered" evidence="1">
    <location>
        <begin position="1"/>
        <end position="29"/>
    </location>
</feature>
<feature type="region of interest" description="Disordered" evidence="1">
    <location>
        <begin position="1293"/>
        <end position="1313"/>
    </location>
</feature>
<name>W4GQ69_APHAT</name>
<feature type="compositionally biased region" description="Basic and acidic residues" evidence="1">
    <location>
        <begin position="1295"/>
        <end position="1313"/>
    </location>
</feature>
<dbReference type="STRING" id="112090.W4GQ69"/>
<proteinExistence type="predicted"/>
<feature type="compositionally biased region" description="Gly residues" evidence="1">
    <location>
        <begin position="1"/>
        <end position="20"/>
    </location>
</feature>
<dbReference type="EMBL" id="KI913124">
    <property type="protein sequence ID" value="ETV81471.1"/>
    <property type="molecule type" value="Genomic_DNA"/>
</dbReference>
<evidence type="ECO:0008006" key="3">
    <source>
        <dbReference type="Google" id="ProtNLM"/>
    </source>
</evidence>
<dbReference type="VEuPathDB" id="FungiDB:H257_05984"/>
<dbReference type="GeneID" id="20807980"/>
<accession>W4GQ69</accession>
<dbReference type="RefSeq" id="XP_009829329.1">
    <property type="nucleotide sequence ID" value="XM_009831027.1"/>
</dbReference>
<protein>
    <recommendedName>
        <fullName evidence="3">EF-hand domain-containing protein</fullName>
    </recommendedName>
</protein>
<gene>
    <name evidence="2" type="ORF">H257_05984</name>
</gene>
<evidence type="ECO:0000313" key="2">
    <source>
        <dbReference type="EMBL" id="ETV81471.1"/>
    </source>
</evidence>
<feature type="region of interest" description="Disordered" evidence="1">
    <location>
        <begin position="1191"/>
        <end position="1213"/>
    </location>
</feature>
<organism evidence="2">
    <name type="scientific">Aphanomyces astaci</name>
    <name type="common">Crayfish plague agent</name>
    <dbReference type="NCBI Taxonomy" id="112090"/>
    <lineage>
        <taxon>Eukaryota</taxon>
        <taxon>Sar</taxon>
        <taxon>Stramenopiles</taxon>
        <taxon>Oomycota</taxon>
        <taxon>Saprolegniomycetes</taxon>
        <taxon>Saprolegniales</taxon>
        <taxon>Verrucalvaceae</taxon>
        <taxon>Aphanomyces</taxon>
    </lineage>
</organism>